<gene>
    <name evidence="2" type="ORF">HMPREF9336_00187</name>
</gene>
<dbReference type="RefSeq" id="WP_007466937.1">
    <property type="nucleotide sequence ID" value="NZ_KI391954.1"/>
</dbReference>
<comment type="caution">
    <text evidence="2">The sequence shown here is derived from an EMBL/GenBank/DDBJ whole genome shotgun (WGS) entry which is preliminary data.</text>
</comment>
<evidence type="ECO:0000256" key="1">
    <source>
        <dbReference type="SAM" id="SignalP"/>
    </source>
</evidence>
<dbReference type="AlphaFoldDB" id="E5XL18"/>
<keyword evidence="3" id="KW-1185">Reference proteome</keyword>
<accession>E5XL18</accession>
<dbReference type="HOGENOM" id="CLU_1814478_0_0_11"/>
<proteinExistence type="predicted"/>
<evidence type="ECO:0000313" key="2">
    <source>
        <dbReference type="EMBL" id="EFV15000.1"/>
    </source>
</evidence>
<sequence length="142" mass="14746">MTGSWVPKVLSCLLLGFGPTACLLAPAARADDEDQVAIVYRLTSQAAPTPALVWYHADEAGPPRMESVFLNPLVAWQKETTLPAGTKAYLLAGAAFGSVGAVRGEIVRDGQVLCSGTLDIGFAGMPSPVPVDMGSQICSAEV</sequence>
<keyword evidence="1" id="KW-0732">Signal</keyword>
<organism evidence="2 3">
    <name type="scientific">Segniliparus rugosus (strain ATCC BAA-974 / DSM 45345 / CCUG 50838 / CIP 108380 / JCM 13579 / CDC 945)</name>
    <dbReference type="NCBI Taxonomy" id="679197"/>
    <lineage>
        <taxon>Bacteria</taxon>
        <taxon>Bacillati</taxon>
        <taxon>Actinomycetota</taxon>
        <taxon>Actinomycetes</taxon>
        <taxon>Mycobacteriales</taxon>
        <taxon>Segniliparaceae</taxon>
        <taxon>Segniliparus</taxon>
    </lineage>
</organism>
<feature type="chain" id="PRO_5003200096" evidence="1">
    <location>
        <begin position="31"/>
        <end position="142"/>
    </location>
</feature>
<protein>
    <submittedName>
        <fullName evidence="2">Uncharacterized protein</fullName>
    </submittedName>
</protein>
<dbReference type="EMBL" id="ACZI02000003">
    <property type="protein sequence ID" value="EFV15000.1"/>
    <property type="molecule type" value="Genomic_DNA"/>
</dbReference>
<name>E5XL18_SEGRC</name>
<evidence type="ECO:0000313" key="3">
    <source>
        <dbReference type="Proteomes" id="UP000004816"/>
    </source>
</evidence>
<reference evidence="2 3" key="1">
    <citation type="journal article" date="2011" name="Stand. Genomic Sci.">
        <title>High quality draft genome sequence of Segniliparus rugosus CDC 945(T)= (ATCC BAA-974(T)).</title>
        <authorList>
            <person name="Earl A.M."/>
            <person name="Desjardins C.A."/>
            <person name="Fitzgerald M.G."/>
            <person name="Arachchi H.M."/>
            <person name="Zeng Q."/>
            <person name="Mehta T."/>
            <person name="Griggs A."/>
            <person name="Birren B.W."/>
            <person name="Toney N.C."/>
            <person name="Carr J."/>
            <person name="Posey J."/>
            <person name="Butler W.R."/>
        </authorList>
    </citation>
    <scope>NUCLEOTIDE SEQUENCE [LARGE SCALE GENOMIC DNA]</scope>
    <source>
        <strain evidence="3">ATCC BAA-974 / DSM 45345 / CCUG 50838 / CIP 108380 / JCM 13579 / CDC 945</strain>
    </source>
</reference>
<dbReference type="STRING" id="679197.HMPREF9336_00187"/>
<feature type="signal peptide" evidence="1">
    <location>
        <begin position="1"/>
        <end position="30"/>
    </location>
</feature>
<dbReference type="Proteomes" id="UP000004816">
    <property type="component" value="Unassembled WGS sequence"/>
</dbReference>